<dbReference type="NCBIfam" id="NF033749">
    <property type="entry name" value="bact_hemeryth"/>
    <property type="match status" value="1"/>
</dbReference>
<dbReference type="EMBL" id="CP002431">
    <property type="protein sequence ID" value="ADU61114.1"/>
    <property type="molecule type" value="Genomic_DNA"/>
</dbReference>
<gene>
    <name evidence="5" type="ordered locus">Daes_0085</name>
</gene>
<dbReference type="InterPro" id="IPR035938">
    <property type="entry name" value="Hemerythrin-like_sf"/>
</dbReference>
<evidence type="ECO:0000313" key="5">
    <source>
        <dbReference type="EMBL" id="ADU61114.1"/>
    </source>
</evidence>
<dbReference type="Proteomes" id="UP000002191">
    <property type="component" value="Chromosome"/>
</dbReference>
<dbReference type="AlphaFoldDB" id="E6VUG9"/>
<dbReference type="RefSeq" id="WP_013513051.1">
    <property type="nucleotide sequence ID" value="NC_014844.1"/>
</dbReference>
<keyword evidence="2" id="KW-0479">Metal-binding</keyword>
<reference evidence="5 6" key="2">
    <citation type="journal article" date="2014" name="Genome Announc.">
        <title>Complete Genome Sequence of the Subsurface, Mesophilic Sulfate-Reducing Bacterium Desulfovibrio aespoeensis Aspo-2.</title>
        <authorList>
            <person name="Pedersen K."/>
            <person name="Bengtsson A."/>
            <person name="Edlund J."/>
            <person name="Rabe L."/>
            <person name="Hazen T."/>
            <person name="Chakraborty R."/>
            <person name="Goodwin L."/>
            <person name="Shapiro N."/>
        </authorList>
    </citation>
    <scope>NUCLEOTIDE SEQUENCE [LARGE SCALE GENOMIC DNA]</scope>
    <source>
        <strain evidence="6">ATCC 700646 / DSM 10631 / Aspo-2</strain>
    </source>
</reference>
<dbReference type="Gene3D" id="1.20.120.50">
    <property type="entry name" value="Hemerythrin-like"/>
    <property type="match status" value="1"/>
</dbReference>
<evidence type="ECO:0000259" key="4">
    <source>
        <dbReference type="Pfam" id="PF01814"/>
    </source>
</evidence>
<dbReference type="SUPFAM" id="SSF47188">
    <property type="entry name" value="Hemerythrin-like"/>
    <property type="match status" value="1"/>
</dbReference>
<dbReference type="HOGENOM" id="CLU_086902_3_0_7"/>
<dbReference type="InterPro" id="IPR050669">
    <property type="entry name" value="Hemerythrin"/>
</dbReference>
<dbReference type="Pfam" id="PF01814">
    <property type="entry name" value="Hemerythrin"/>
    <property type="match status" value="1"/>
</dbReference>
<dbReference type="GO" id="GO:0046872">
    <property type="term" value="F:metal ion binding"/>
    <property type="evidence" value="ECO:0007669"/>
    <property type="project" value="UniProtKB-KW"/>
</dbReference>
<evidence type="ECO:0000256" key="2">
    <source>
        <dbReference type="ARBA" id="ARBA00022723"/>
    </source>
</evidence>
<comment type="similarity">
    <text evidence="1">Belongs to the hemerythrin family.</text>
</comment>
<dbReference type="InterPro" id="IPR012312">
    <property type="entry name" value="Hemerythrin-like"/>
</dbReference>
<sequence length="138" mass="16307">MTEQLLWTETSSVGVESIDEQHKQIVEIANRLFREIVRDTGVESIFEILDEMARYAEQHFAYEENLLKEHGFPSDKLKQHLAEHQALTAQVHDFIQKARLDNDLIDLEVYDFLRDWMNDHLSRTDKEYALFLSSRGVR</sequence>
<evidence type="ECO:0000256" key="1">
    <source>
        <dbReference type="ARBA" id="ARBA00010587"/>
    </source>
</evidence>
<dbReference type="CDD" id="cd12107">
    <property type="entry name" value="Hemerythrin"/>
    <property type="match status" value="1"/>
</dbReference>
<protein>
    <submittedName>
        <fullName evidence="5">Hemerythrin-like metal-binding protein</fullName>
    </submittedName>
</protein>
<dbReference type="eggNOG" id="COG2703">
    <property type="taxonomic scope" value="Bacteria"/>
</dbReference>
<reference evidence="6" key="1">
    <citation type="submission" date="2010-12" db="EMBL/GenBank/DDBJ databases">
        <title>Complete sequence of Desulfovibrio aespoeensis Aspo-2.</title>
        <authorList>
            <consortium name="US DOE Joint Genome Institute"/>
            <person name="Lucas S."/>
            <person name="Copeland A."/>
            <person name="Lapidus A."/>
            <person name="Cheng J.-F."/>
            <person name="Goodwin L."/>
            <person name="Pitluck S."/>
            <person name="Chertkov O."/>
            <person name="Misra M."/>
            <person name="Detter J.C."/>
            <person name="Han C."/>
            <person name="Tapia R."/>
            <person name="Land M."/>
            <person name="Hauser L."/>
            <person name="Kyrpides N."/>
            <person name="Ivanova N."/>
            <person name="Ovchinnikova G."/>
            <person name="Pedersen K."/>
            <person name="Jagevall S."/>
            <person name="Hazen T."/>
            <person name="Woyke T."/>
        </authorList>
    </citation>
    <scope>NUCLEOTIDE SEQUENCE [LARGE SCALE GENOMIC DNA]</scope>
    <source>
        <strain evidence="6">ATCC 700646 / DSM 10631 / Aspo-2</strain>
    </source>
</reference>
<evidence type="ECO:0000313" key="6">
    <source>
        <dbReference type="Proteomes" id="UP000002191"/>
    </source>
</evidence>
<dbReference type="PANTHER" id="PTHR37164">
    <property type="entry name" value="BACTERIOHEMERYTHRIN"/>
    <property type="match status" value="1"/>
</dbReference>
<dbReference type="NCBIfam" id="TIGR02481">
    <property type="entry name" value="hemeryth_dom"/>
    <property type="match status" value="1"/>
</dbReference>
<dbReference type="KEGG" id="das:Daes_0085"/>
<keyword evidence="3" id="KW-0408">Iron</keyword>
<dbReference type="PANTHER" id="PTHR37164:SF1">
    <property type="entry name" value="BACTERIOHEMERYTHRIN"/>
    <property type="match status" value="1"/>
</dbReference>
<evidence type="ECO:0000256" key="3">
    <source>
        <dbReference type="ARBA" id="ARBA00023004"/>
    </source>
</evidence>
<name>E6VUG9_PSEA9</name>
<dbReference type="InterPro" id="IPR012827">
    <property type="entry name" value="Hemerythrin_metal-bd"/>
</dbReference>
<dbReference type="STRING" id="643562.Daes_0085"/>
<accession>E6VUG9</accession>
<dbReference type="OrthoDB" id="9774644at2"/>
<proteinExistence type="inferred from homology"/>
<feature type="domain" description="Hemerythrin-like" evidence="4">
    <location>
        <begin position="14"/>
        <end position="128"/>
    </location>
</feature>
<organism evidence="5 6">
    <name type="scientific">Pseudodesulfovibrio aespoeensis (strain ATCC 700646 / DSM 10631 / Aspo-2)</name>
    <name type="common">Desulfovibrio aespoeensis</name>
    <dbReference type="NCBI Taxonomy" id="643562"/>
    <lineage>
        <taxon>Bacteria</taxon>
        <taxon>Pseudomonadati</taxon>
        <taxon>Thermodesulfobacteriota</taxon>
        <taxon>Desulfovibrionia</taxon>
        <taxon>Desulfovibrionales</taxon>
        <taxon>Desulfovibrionaceae</taxon>
    </lineage>
</organism>
<keyword evidence="6" id="KW-1185">Reference proteome</keyword>